<comment type="caution">
    <text evidence="1">The sequence shown here is derived from an EMBL/GenBank/DDBJ whole genome shotgun (WGS) entry which is preliminary data.</text>
</comment>
<organism evidence="1">
    <name type="scientific">uncultured bacterium</name>
    <name type="common">gcode 4</name>
    <dbReference type="NCBI Taxonomy" id="1234023"/>
    <lineage>
        <taxon>Bacteria</taxon>
        <taxon>environmental samples</taxon>
    </lineage>
</organism>
<evidence type="ECO:0008006" key="2">
    <source>
        <dbReference type="Google" id="ProtNLM"/>
    </source>
</evidence>
<accession>K2G3I0</accession>
<sequence>YVPTPTLFWINTSNSPSLIYDSSFSSWTIILPWDNTFANFNSAMVYSTWWSNLSSDDILDLMQTMQTAYSGSNVNTLMVLQLESADDTALANLWVWLVANVLWWTVPSWGGGWSQNPPAPTTFTLWQASLQVWATGSITNNCTSAPTGYTSSNTSVATVAWTTITAVSAWTTNITPVWGDCEDSNPVIFSVLSPAWSVSWWWDCTWVDNSIWANWTTSVCDDLRTYEMQWTWAVSDRKYNLLKIEWKWWFNENLAYPLATWYKWSNSWSINDMWYYACPWVNSSNNSNCSLVSSGWYLYQWSAATWMTWSLDSNLTVRWICPSGWHIPKSSEITSASNSYWPTSIDVWAWNIAWWHSSYMGCRVADSGGYYVNNGIYEYVITSLDYSIIDRSQIWLAYFDKWNSTKSYRSHNNKATGWSVRCIKD</sequence>
<protein>
    <recommendedName>
        <fullName evidence="2">Fibrobacter succinogenes major paralogous domain-containing protein</fullName>
    </recommendedName>
</protein>
<proteinExistence type="predicted"/>
<dbReference type="EMBL" id="AMFJ01000271">
    <property type="protein sequence ID" value="EKE28887.1"/>
    <property type="molecule type" value="Genomic_DNA"/>
</dbReference>
<name>K2G3I0_9BACT</name>
<evidence type="ECO:0000313" key="1">
    <source>
        <dbReference type="EMBL" id="EKE28887.1"/>
    </source>
</evidence>
<gene>
    <name evidence="1" type="ORF">ACD_2C00271G0001</name>
</gene>
<feature type="non-terminal residue" evidence="1">
    <location>
        <position position="1"/>
    </location>
</feature>
<dbReference type="AlphaFoldDB" id="K2G3I0"/>
<reference evidence="1" key="1">
    <citation type="journal article" date="2012" name="Science">
        <title>Fermentation, hydrogen, and sulfur metabolism in multiple uncultivated bacterial phyla.</title>
        <authorList>
            <person name="Wrighton K.C."/>
            <person name="Thomas B.C."/>
            <person name="Sharon I."/>
            <person name="Miller C.S."/>
            <person name="Castelle C.J."/>
            <person name="VerBerkmoes N.C."/>
            <person name="Wilkins M.J."/>
            <person name="Hettich R.L."/>
            <person name="Lipton M.S."/>
            <person name="Williams K.H."/>
            <person name="Long P.E."/>
            <person name="Banfield J.F."/>
        </authorList>
    </citation>
    <scope>NUCLEOTIDE SEQUENCE [LARGE SCALE GENOMIC DNA]</scope>
</reference>